<feature type="transmembrane region" description="Helical" evidence="6">
    <location>
        <begin position="332"/>
        <end position="355"/>
    </location>
</feature>
<feature type="transmembrane region" description="Helical" evidence="6">
    <location>
        <begin position="176"/>
        <end position="194"/>
    </location>
</feature>
<keyword evidence="4 6" id="KW-1133">Transmembrane helix</keyword>
<dbReference type="AlphaFoldDB" id="A0AAQ0EMW9"/>
<accession>A0AAQ0EMW9</accession>
<feature type="transmembrane region" description="Helical" evidence="6">
    <location>
        <begin position="215"/>
        <end position="236"/>
    </location>
</feature>
<feature type="transmembrane region" description="Helical" evidence="6">
    <location>
        <begin position="154"/>
        <end position="170"/>
    </location>
</feature>
<feature type="transmembrane region" description="Helical" evidence="6">
    <location>
        <begin position="389"/>
        <end position="411"/>
    </location>
</feature>
<feature type="transmembrane region" description="Helical" evidence="6">
    <location>
        <begin position="362"/>
        <end position="383"/>
    </location>
</feature>
<organism evidence="7 8">
    <name type="scientific">Enterobacter asburiae</name>
    <dbReference type="NCBI Taxonomy" id="61645"/>
    <lineage>
        <taxon>Bacteria</taxon>
        <taxon>Pseudomonadati</taxon>
        <taxon>Pseudomonadota</taxon>
        <taxon>Gammaproteobacteria</taxon>
        <taxon>Enterobacterales</taxon>
        <taxon>Enterobacteriaceae</taxon>
        <taxon>Enterobacter</taxon>
        <taxon>Enterobacter cloacae complex</taxon>
    </lineage>
</organism>
<feature type="transmembrane region" description="Helical" evidence="6">
    <location>
        <begin position="7"/>
        <end position="29"/>
    </location>
</feature>
<dbReference type="GO" id="GO:0005886">
    <property type="term" value="C:plasma membrane"/>
    <property type="evidence" value="ECO:0007669"/>
    <property type="project" value="UniProtKB-SubCell"/>
</dbReference>
<dbReference type="PANTHER" id="PTHR30250:SF30">
    <property type="entry name" value="LIPID III FLIPPASE"/>
    <property type="match status" value="1"/>
</dbReference>
<evidence type="ECO:0000256" key="2">
    <source>
        <dbReference type="ARBA" id="ARBA00022475"/>
    </source>
</evidence>
<dbReference type="RefSeq" id="WP_127341052.1">
    <property type="nucleotide sequence ID" value="NZ_CP080107.1"/>
</dbReference>
<reference evidence="7" key="1">
    <citation type="submission" date="2021-07" db="EMBL/GenBank/DDBJ databases">
        <title>Characterization of Emerging Pathogens Carrying KPC-2 Gene in IncP-6 Plasmids Isolated from Urban Sewage in Argentina.</title>
        <authorList>
            <person name="Ghiglione B."/>
            <person name="Haim M.S."/>
            <person name="Dropa M."/>
        </authorList>
    </citation>
    <scope>NUCLEOTIDE SEQUENCE</scope>
    <source>
        <strain evidence="7">WW-19C</strain>
    </source>
</reference>
<sequence length="415" mass="46968">MMIIKTAFWAMSQTLVKLMAGFIIIKLIAKVGGPNALSSFGLYQNLVTVLLMMSGGVVFAGVTSKIARTKDDNEFTAFYLGVNSFLNSLCLFSVLVILPLCIGVVYFSVENDSYDLIILLLISLPFILLQTRFNFYLAILNGLKKVNLLARKSIYASLLTVVIACAAYLFTTDWRVFAICMCLGPAFKYMYEYFKANNDYVLTENIEPERNLNYLLHYSFAGLVSSICLPSAQIIARDFIANHNGLYDSGIWQGLTRFSEVYLVLISSILSIYILPKISPAKTKAHIKDCILPLFLLLTPVIFIGVGLVYILKEYIIIILFSREFLPMKELFIYQLPGDVFKIFALILTFSLLGLGKVKTLILLELAYFCVYLSLIYFSVPLYGLKGSIIAYSVSYFLYLLLAISVFFYWYKKYE</sequence>
<gene>
    <name evidence="7" type="ORF">KZX48_15220</name>
</gene>
<dbReference type="PANTHER" id="PTHR30250">
    <property type="entry name" value="PST FAMILY PREDICTED COLANIC ACID TRANSPORTER"/>
    <property type="match status" value="1"/>
</dbReference>
<evidence type="ECO:0000313" key="8">
    <source>
        <dbReference type="Proteomes" id="UP000826990"/>
    </source>
</evidence>
<keyword evidence="2" id="KW-1003">Cell membrane</keyword>
<keyword evidence="5 6" id="KW-0472">Membrane</keyword>
<comment type="subcellular location">
    <subcellularLocation>
        <location evidence="1">Cell membrane</location>
        <topology evidence="1">Multi-pass membrane protein</topology>
    </subcellularLocation>
</comment>
<dbReference type="InterPro" id="IPR050833">
    <property type="entry name" value="Poly_Biosynth_Transport"/>
</dbReference>
<protein>
    <recommendedName>
        <fullName evidence="9">O-antigen/teichoic acid export membrane protein</fullName>
    </recommendedName>
</protein>
<feature type="transmembrane region" description="Helical" evidence="6">
    <location>
        <begin position="41"/>
        <end position="63"/>
    </location>
</feature>
<evidence type="ECO:0008006" key="9">
    <source>
        <dbReference type="Google" id="ProtNLM"/>
    </source>
</evidence>
<feature type="transmembrane region" description="Helical" evidence="6">
    <location>
        <begin position="290"/>
        <end position="312"/>
    </location>
</feature>
<evidence type="ECO:0000256" key="6">
    <source>
        <dbReference type="SAM" id="Phobius"/>
    </source>
</evidence>
<proteinExistence type="predicted"/>
<evidence type="ECO:0000313" key="7">
    <source>
        <dbReference type="EMBL" id="QYD25386.1"/>
    </source>
</evidence>
<evidence type="ECO:0000256" key="5">
    <source>
        <dbReference type="ARBA" id="ARBA00023136"/>
    </source>
</evidence>
<name>A0AAQ0EMW9_ENTAS</name>
<feature type="transmembrane region" description="Helical" evidence="6">
    <location>
        <begin position="261"/>
        <end position="278"/>
    </location>
</feature>
<evidence type="ECO:0000256" key="4">
    <source>
        <dbReference type="ARBA" id="ARBA00022989"/>
    </source>
</evidence>
<keyword evidence="3 6" id="KW-0812">Transmembrane</keyword>
<evidence type="ECO:0000256" key="1">
    <source>
        <dbReference type="ARBA" id="ARBA00004651"/>
    </source>
</evidence>
<feature type="transmembrane region" description="Helical" evidence="6">
    <location>
        <begin position="113"/>
        <end position="133"/>
    </location>
</feature>
<evidence type="ECO:0000256" key="3">
    <source>
        <dbReference type="ARBA" id="ARBA00022692"/>
    </source>
</evidence>
<dbReference type="EMBL" id="CP080107">
    <property type="protein sequence ID" value="QYD25386.1"/>
    <property type="molecule type" value="Genomic_DNA"/>
</dbReference>
<dbReference type="Proteomes" id="UP000826990">
    <property type="component" value="Chromosome"/>
</dbReference>
<feature type="transmembrane region" description="Helical" evidence="6">
    <location>
        <begin position="84"/>
        <end position="107"/>
    </location>
</feature>